<name>A0A125W7J1_ENTFL</name>
<gene>
    <name evidence="2" type="ORF">HMPREF9498_01171</name>
</gene>
<protein>
    <recommendedName>
        <fullName evidence="1">DUF5648 domain-containing protein</fullName>
    </recommendedName>
</protein>
<evidence type="ECO:0000259" key="1">
    <source>
        <dbReference type="Pfam" id="PF18885"/>
    </source>
</evidence>
<evidence type="ECO:0000313" key="2">
    <source>
        <dbReference type="EMBL" id="EFM83166.1"/>
    </source>
</evidence>
<dbReference type="InterPro" id="IPR043708">
    <property type="entry name" value="DUF5648"/>
</dbReference>
<organism evidence="2 3">
    <name type="scientific">Enterococcus faecalis TX4248</name>
    <dbReference type="NCBI Taxonomy" id="749495"/>
    <lineage>
        <taxon>Bacteria</taxon>
        <taxon>Bacillati</taxon>
        <taxon>Bacillota</taxon>
        <taxon>Bacilli</taxon>
        <taxon>Lactobacillales</taxon>
        <taxon>Enterococcaceae</taxon>
        <taxon>Enterococcus</taxon>
    </lineage>
</organism>
<dbReference type="HOGENOM" id="CLU_3215835_0_0_9"/>
<dbReference type="Pfam" id="PF18885">
    <property type="entry name" value="DUF5648"/>
    <property type="match status" value="1"/>
</dbReference>
<reference evidence="2 3" key="1">
    <citation type="submission" date="2010-07" db="EMBL/GenBank/DDBJ databases">
        <authorList>
            <person name="Sid Ahmed O."/>
        </authorList>
    </citation>
    <scope>NUCLEOTIDE SEQUENCE [LARGE SCALE GENOMIC DNA]</scope>
    <source>
        <strain evidence="2 3">TX4248</strain>
    </source>
</reference>
<dbReference type="AlphaFoldDB" id="A0A125W7J1"/>
<dbReference type="Proteomes" id="UP000004846">
    <property type="component" value="Unassembled WGS sequence"/>
</dbReference>
<evidence type="ECO:0000313" key="3">
    <source>
        <dbReference type="Proteomes" id="UP000004846"/>
    </source>
</evidence>
<accession>A0A125W7J1</accession>
<dbReference type="EMBL" id="AEBR01000031">
    <property type="protein sequence ID" value="EFM83166.1"/>
    <property type="molecule type" value="Genomic_DNA"/>
</dbReference>
<comment type="caution">
    <text evidence="2">The sequence shown here is derived from an EMBL/GenBank/DDBJ whole genome shotgun (WGS) entry which is preliminary data.</text>
</comment>
<sequence length="44" mass="5248">MVFRHEKTVPLYRAYNQNAKASSQSYTVNYAEQKKLLKVGWRNE</sequence>
<feature type="domain" description="DUF5648" evidence="1">
    <location>
        <begin position="5"/>
        <end position="44"/>
    </location>
</feature>
<proteinExistence type="predicted"/>